<dbReference type="AlphaFoldDB" id="A0AAD4TWP6"/>
<dbReference type="EMBL" id="JAKZEL010000017">
    <property type="protein sequence ID" value="KAI4535923.1"/>
    <property type="molecule type" value="Genomic_DNA"/>
</dbReference>
<organism evidence="1 2">
    <name type="scientific">Ovis ammon polii</name>
    <dbReference type="NCBI Taxonomy" id="230172"/>
    <lineage>
        <taxon>Eukaryota</taxon>
        <taxon>Metazoa</taxon>
        <taxon>Chordata</taxon>
        <taxon>Craniata</taxon>
        <taxon>Vertebrata</taxon>
        <taxon>Euteleostomi</taxon>
        <taxon>Mammalia</taxon>
        <taxon>Eutheria</taxon>
        <taxon>Laurasiatheria</taxon>
        <taxon>Artiodactyla</taxon>
        <taxon>Ruminantia</taxon>
        <taxon>Pecora</taxon>
        <taxon>Bovidae</taxon>
        <taxon>Caprinae</taxon>
        <taxon>Ovis</taxon>
    </lineage>
</organism>
<comment type="caution">
    <text evidence="1">The sequence shown here is derived from an EMBL/GenBank/DDBJ whole genome shotgun (WGS) entry which is preliminary data.</text>
</comment>
<reference evidence="1" key="1">
    <citation type="submission" date="2022-03" db="EMBL/GenBank/DDBJ databases">
        <title>Genomic analyses of argali, domestic sheep and their hybrids provide insights into chromosomal evolution, heterosis and genetic basis of agronomic traits.</title>
        <authorList>
            <person name="Li M."/>
        </authorList>
    </citation>
    <scope>NUCLEOTIDE SEQUENCE</scope>
    <source>
        <strain evidence="1">CAU-MHL-2022a</strain>
        <tissue evidence="1">Skin</tissue>
    </source>
</reference>
<evidence type="ECO:0000313" key="2">
    <source>
        <dbReference type="Proteomes" id="UP001214576"/>
    </source>
</evidence>
<keyword evidence="2" id="KW-1185">Reference proteome</keyword>
<evidence type="ECO:0000313" key="1">
    <source>
        <dbReference type="EMBL" id="KAI4535923.1"/>
    </source>
</evidence>
<dbReference type="Proteomes" id="UP001214576">
    <property type="component" value="Unassembled WGS sequence"/>
</dbReference>
<sequence>MRTVPGLTAGPEVKTTFPPLTATFEGAACLNPTHQELLARTQGHTYGLSPPAAIPPALKLTCQGHQGTKILQPALAVDPLSSSLKLIQKPPPAGFYPRLVCTPSDRKQTADAVEEGHLALSPPFGLCSLKPTQSIRRSYMNFKDSILLKRSSKQKYEAIDAQMSESI</sequence>
<gene>
    <name evidence="1" type="ORF">MG293_014250</name>
</gene>
<proteinExistence type="predicted"/>
<accession>A0AAD4TWP6</accession>
<protein>
    <submittedName>
        <fullName evidence="1">Uncharacterized protein</fullName>
    </submittedName>
</protein>
<name>A0AAD4TWP6_OVIAM</name>